<dbReference type="Proteomes" id="UP000760860">
    <property type="component" value="Unassembled WGS sequence"/>
</dbReference>
<dbReference type="EMBL" id="RCMK01002144">
    <property type="protein sequence ID" value="KAG2884252.1"/>
    <property type="molecule type" value="Genomic_DNA"/>
</dbReference>
<accession>A0A329RF20</accession>
<dbReference type="EMBL" id="MJFZ01001464">
    <property type="protein sequence ID" value="RAW22012.1"/>
    <property type="molecule type" value="Genomic_DNA"/>
</dbReference>
<gene>
    <name evidence="5" type="ORF">PC110_g21546</name>
    <name evidence="1" type="ORF">PC113_g23203</name>
    <name evidence="2" type="ORF">PC115_g23140</name>
    <name evidence="3" type="ORF">PC117_g25844</name>
    <name evidence="4" type="ORF">PC129_g23116</name>
</gene>
<dbReference type="Proteomes" id="UP000735874">
    <property type="component" value="Unassembled WGS sequence"/>
</dbReference>
<dbReference type="AlphaFoldDB" id="A0A329RF20"/>
<dbReference type="Proteomes" id="UP000774804">
    <property type="component" value="Unassembled WGS sequence"/>
</dbReference>
<evidence type="ECO:0000313" key="3">
    <source>
        <dbReference type="EMBL" id="KAG2884252.1"/>
    </source>
</evidence>
<protein>
    <submittedName>
        <fullName evidence="5">Uncharacterized protein</fullName>
    </submittedName>
</protein>
<evidence type="ECO:0000313" key="2">
    <source>
        <dbReference type="EMBL" id="KAG2878170.1"/>
    </source>
</evidence>
<proteinExistence type="predicted"/>
<name>A0A329RF20_9STRA</name>
<dbReference type="Proteomes" id="UP000736787">
    <property type="component" value="Unassembled WGS sequence"/>
</dbReference>
<comment type="caution">
    <text evidence="5">The sequence shown here is derived from an EMBL/GenBank/DDBJ whole genome shotgun (WGS) entry which is preliminary data.</text>
</comment>
<dbReference type="EMBL" id="RCMG01002055">
    <property type="protein sequence ID" value="KAG2815444.1"/>
    <property type="molecule type" value="Genomic_DNA"/>
</dbReference>
<dbReference type="EMBL" id="RCMV01002436">
    <property type="protein sequence ID" value="KAG3202905.1"/>
    <property type="molecule type" value="Genomic_DNA"/>
</dbReference>
<dbReference type="Proteomes" id="UP000251314">
    <property type="component" value="Unassembled WGS sequence"/>
</dbReference>
<organism evidence="5 6">
    <name type="scientific">Phytophthora cactorum</name>
    <dbReference type="NCBI Taxonomy" id="29920"/>
    <lineage>
        <taxon>Eukaryota</taxon>
        <taxon>Sar</taxon>
        <taxon>Stramenopiles</taxon>
        <taxon>Oomycota</taxon>
        <taxon>Peronosporomycetes</taxon>
        <taxon>Peronosporales</taxon>
        <taxon>Peronosporaceae</taxon>
        <taxon>Phytophthora</taxon>
    </lineage>
</organism>
<evidence type="ECO:0000313" key="4">
    <source>
        <dbReference type="EMBL" id="KAG3202905.1"/>
    </source>
</evidence>
<sequence length="71" mass="7696">MLSALESQFESRFPCLLCVVYALPGQGMVRGRSKASAGALESEQRLAPIGSDGRVKIRDATQAKYWNGPKP</sequence>
<keyword evidence="6" id="KW-1185">Reference proteome</keyword>
<dbReference type="VEuPathDB" id="FungiDB:PC110_g21546"/>
<evidence type="ECO:0000313" key="1">
    <source>
        <dbReference type="EMBL" id="KAG2815444.1"/>
    </source>
</evidence>
<reference evidence="1" key="2">
    <citation type="submission" date="2018-10" db="EMBL/GenBank/DDBJ databases">
        <title>Effector identification in a new, highly contiguous assembly of the strawberry crown rot pathogen Phytophthora cactorum.</title>
        <authorList>
            <person name="Armitage A.D."/>
            <person name="Nellist C.F."/>
            <person name="Bates H."/>
            <person name="Vickerstaff R.J."/>
            <person name="Harrison R.J."/>
        </authorList>
    </citation>
    <scope>NUCLEOTIDE SEQUENCE</scope>
    <source>
        <strain evidence="1">15-7</strain>
        <strain evidence="2">4032</strain>
        <strain evidence="3">4040</strain>
        <strain evidence="4">P421</strain>
    </source>
</reference>
<evidence type="ECO:0000313" key="5">
    <source>
        <dbReference type="EMBL" id="RAW22012.1"/>
    </source>
</evidence>
<dbReference type="EMBL" id="RCMI01002178">
    <property type="protein sequence ID" value="KAG2878170.1"/>
    <property type="molecule type" value="Genomic_DNA"/>
</dbReference>
<evidence type="ECO:0000313" key="6">
    <source>
        <dbReference type="Proteomes" id="UP000251314"/>
    </source>
</evidence>
<reference evidence="5 6" key="1">
    <citation type="submission" date="2018-01" db="EMBL/GenBank/DDBJ databases">
        <title>Draft genome of the strawberry crown rot pathogen Phytophthora cactorum.</title>
        <authorList>
            <person name="Armitage A.D."/>
            <person name="Lysoe E."/>
            <person name="Nellist C.F."/>
            <person name="Harrison R.J."/>
            <person name="Brurberg M.B."/>
        </authorList>
    </citation>
    <scope>NUCLEOTIDE SEQUENCE [LARGE SCALE GENOMIC DNA]</scope>
    <source>
        <strain evidence="5 6">10300</strain>
    </source>
</reference>